<comment type="caution">
    <text evidence="2">The sequence shown here is derived from an EMBL/GenBank/DDBJ whole genome shotgun (WGS) entry which is preliminary data.</text>
</comment>
<dbReference type="AlphaFoldDB" id="A0A561VH59"/>
<accession>A0A561VH59</accession>
<evidence type="ECO:0000313" key="2">
    <source>
        <dbReference type="EMBL" id="TWG10950.1"/>
    </source>
</evidence>
<feature type="region of interest" description="Disordered" evidence="1">
    <location>
        <begin position="1"/>
        <end position="21"/>
    </location>
</feature>
<gene>
    <name evidence="2" type="ORF">FHX75_1535</name>
</gene>
<dbReference type="EMBL" id="VIXA01000005">
    <property type="protein sequence ID" value="TWG10950.1"/>
    <property type="molecule type" value="Genomic_DNA"/>
</dbReference>
<proteinExistence type="predicted"/>
<keyword evidence="3" id="KW-1185">Reference proteome</keyword>
<protein>
    <submittedName>
        <fullName evidence="2">Uncharacterized protein</fullName>
    </submittedName>
</protein>
<evidence type="ECO:0000313" key="3">
    <source>
        <dbReference type="Proteomes" id="UP000319927"/>
    </source>
</evidence>
<evidence type="ECO:0000256" key="1">
    <source>
        <dbReference type="SAM" id="MobiDB-lite"/>
    </source>
</evidence>
<reference evidence="2 3" key="1">
    <citation type="submission" date="2019-06" db="EMBL/GenBank/DDBJ databases">
        <title>Sequencing the genomes of 1000 actinobacteria strains.</title>
        <authorList>
            <person name="Klenk H.-P."/>
        </authorList>
    </citation>
    <scope>NUCLEOTIDE SEQUENCE [LARGE SCALE GENOMIC DNA]</scope>
    <source>
        <strain evidence="2 3">DSM 102131</strain>
    </source>
</reference>
<name>A0A561VH59_9ACTN</name>
<organism evidence="2 3">
    <name type="scientific">Micromonospora palomenae</name>
    <dbReference type="NCBI Taxonomy" id="1461247"/>
    <lineage>
        <taxon>Bacteria</taxon>
        <taxon>Bacillati</taxon>
        <taxon>Actinomycetota</taxon>
        <taxon>Actinomycetes</taxon>
        <taxon>Micromonosporales</taxon>
        <taxon>Micromonosporaceae</taxon>
        <taxon>Micromonospora</taxon>
    </lineage>
</organism>
<sequence>MSLSPARPDGPTTAVRGRAAPAPSCAVELMSQTIRCGHDRVMSQTIQLHRESTP</sequence>
<dbReference type="Proteomes" id="UP000319927">
    <property type="component" value="Unassembled WGS sequence"/>
</dbReference>